<evidence type="ECO:0008006" key="5">
    <source>
        <dbReference type="Google" id="ProtNLM"/>
    </source>
</evidence>
<evidence type="ECO:0000313" key="4">
    <source>
        <dbReference type="Proteomes" id="UP000189004"/>
    </source>
</evidence>
<keyword evidence="2" id="KW-0812">Transmembrane</keyword>
<dbReference type="STRING" id="501010.NOSIN_25415"/>
<accession>A0A1V3C7N9</accession>
<evidence type="ECO:0000256" key="1">
    <source>
        <dbReference type="SAM" id="MobiDB-lite"/>
    </source>
</evidence>
<dbReference type="EMBL" id="MCOK01000001">
    <property type="protein sequence ID" value="OOC56761.1"/>
    <property type="molecule type" value="Genomic_DNA"/>
</dbReference>
<organism evidence="3 4">
    <name type="scientific">Nocardiopsis sinuspersici</name>
    <dbReference type="NCBI Taxonomy" id="501010"/>
    <lineage>
        <taxon>Bacteria</taxon>
        <taxon>Bacillati</taxon>
        <taxon>Actinomycetota</taxon>
        <taxon>Actinomycetes</taxon>
        <taxon>Streptosporangiales</taxon>
        <taxon>Nocardiopsidaceae</taxon>
        <taxon>Nocardiopsis</taxon>
    </lineage>
</organism>
<feature type="transmembrane region" description="Helical" evidence="2">
    <location>
        <begin position="37"/>
        <end position="62"/>
    </location>
</feature>
<dbReference type="RefSeq" id="WP_077693199.1">
    <property type="nucleotide sequence ID" value="NZ_MCOK01000001.1"/>
</dbReference>
<reference evidence="4" key="1">
    <citation type="submission" date="2016-08" db="EMBL/GenBank/DDBJ databases">
        <authorList>
            <person name="Tokovenko B."/>
            <person name="Kalinowski J."/>
        </authorList>
    </citation>
    <scope>NUCLEOTIDE SEQUENCE [LARGE SCALE GENOMIC DNA]</scope>
    <source>
        <strain evidence="4">UTMC102</strain>
    </source>
</reference>
<feature type="region of interest" description="Disordered" evidence="1">
    <location>
        <begin position="69"/>
        <end position="94"/>
    </location>
</feature>
<keyword evidence="4" id="KW-1185">Reference proteome</keyword>
<feature type="compositionally biased region" description="Polar residues" evidence="1">
    <location>
        <begin position="82"/>
        <end position="92"/>
    </location>
</feature>
<proteinExistence type="predicted"/>
<comment type="caution">
    <text evidence="3">The sequence shown here is derived from an EMBL/GenBank/DDBJ whole genome shotgun (WGS) entry which is preliminary data.</text>
</comment>
<gene>
    <name evidence="3" type="ORF">NOSIN_25415</name>
</gene>
<name>A0A1V3C7N9_9ACTN</name>
<dbReference type="Proteomes" id="UP000189004">
    <property type="component" value="Unassembled WGS sequence"/>
</dbReference>
<feature type="region of interest" description="Disordered" evidence="1">
    <location>
        <begin position="1"/>
        <end position="34"/>
    </location>
</feature>
<keyword evidence="2" id="KW-0472">Membrane</keyword>
<evidence type="ECO:0000313" key="3">
    <source>
        <dbReference type="EMBL" id="OOC56761.1"/>
    </source>
</evidence>
<dbReference type="AlphaFoldDB" id="A0A1V3C7N9"/>
<keyword evidence="2" id="KW-1133">Transmembrane helix</keyword>
<protein>
    <recommendedName>
        <fullName evidence="5">DUF4352 domain-containing protein</fullName>
    </recommendedName>
</protein>
<evidence type="ECO:0000256" key="2">
    <source>
        <dbReference type="SAM" id="Phobius"/>
    </source>
</evidence>
<sequence>MGPPPPGFGPPGPGGPAGPPGFPSPQDPRGPEKTSPWLFVGLGCGGLFVVGVVLALLTVFVLDDRGEDGGDGGTGSGGTRAPTATDTPGTNETVEHDGMLFTVTGTEVTAEIDGHHPRGEYLIVHVDVADAGAGEFWRDEQHVYTSSGERIGEDYNATLELRSPIWQDLPDDGSPVGVSIAFDVESAADVSHIGLSARFRGGNEVEVDLGD</sequence>
<feature type="compositionally biased region" description="Pro residues" evidence="1">
    <location>
        <begin position="1"/>
        <end position="28"/>
    </location>
</feature>